<dbReference type="RefSeq" id="WP_006781646.1">
    <property type="nucleotide sequence ID" value="NZ_CP040506.1"/>
</dbReference>
<dbReference type="PATRIC" id="fig|742737.3.peg.3634"/>
<dbReference type="EMBL" id="ADLN01000104">
    <property type="protein sequence ID" value="EHI58197.1"/>
    <property type="molecule type" value="Genomic_DNA"/>
</dbReference>
<evidence type="ECO:0000259" key="2">
    <source>
        <dbReference type="PROSITE" id="PS51781"/>
    </source>
</evidence>
<feature type="compositionally biased region" description="Polar residues" evidence="1">
    <location>
        <begin position="27"/>
        <end position="47"/>
    </location>
</feature>
<feature type="region of interest" description="Disordered" evidence="1">
    <location>
        <begin position="192"/>
        <end position="246"/>
    </location>
</feature>
<dbReference type="InterPro" id="IPR003646">
    <property type="entry name" value="SH3-like_bac-type"/>
</dbReference>
<evidence type="ECO:0000256" key="1">
    <source>
        <dbReference type="SAM" id="MobiDB-lite"/>
    </source>
</evidence>
<evidence type="ECO:0000313" key="3">
    <source>
        <dbReference type="EMBL" id="EHI58197.1"/>
    </source>
</evidence>
<feature type="region of interest" description="Disordered" evidence="1">
    <location>
        <begin position="85"/>
        <end position="121"/>
    </location>
</feature>
<feature type="compositionally biased region" description="Low complexity" evidence="1">
    <location>
        <begin position="99"/>
        <end position="121"/>
    </location>
</feature>
<dbReference type="SMART" id="SM00287">
    <property type="entry name" value="SH3b"/>
    <property type="match status" value="1"/>
</dbReference>
<dbReference type="Gene3D" id="2.30.30.40">
    <property type="entry name" value="SH3 Domains"/>
    <property type="match status" value="1"/>
</dbReference>
<dbReference type="AlphaFoldDB" id="G5IJH7"/>
<accession>G5IJH7</accession>
<dbReference type="HOGENOM" id="CLU_1127862_0_0_9"/>
<gene>
    <name evidence="3" type="ORF">HMPREF9473_03655</name>
</gene>
<name>G5IJH7_9FIRM</name>
<feature type="domain" description="SH3b" evidence="2">
    <location>
        <begin position="131"/>
        <end position="195"/>
    </location>
</feature>
<proteinExistence type="predicted"/>
<feature type="region of interest" description="Disordered" evidence="1">
    <location>
        <begin position="27"/>
        <end position="54"/>
    </location>
</feature>
<dbReference type="PROSITE" id="PS51781">
    <property type="entry name" value="SH3B"/>
    <property type="match status" value="1"/>
</dbReference>
<sequence length="246" mass="24961">MKKMAVLGGVVIVLIVVIKIGSIFISPSTKDPTEGQTSTEETFQTVPITPGMTTAAREPVTIEIDNDNGSGNGSGETDALETLPVETSESLTPQGSGQASASTTAAGTKAATTTKAASTTKAAANYTVKDIESKTMYATKSVRVRESASTDSAVVGGLTPGQDVKATGETSNGWIRVSYNGGSAYVSKSYLSTTKPDTAKETTAAKKTTGNSSSNTTKTTKPAQESSAAAPTTAASSDETIAPFPG</sequence>
<dbReference type="Proteomes" id="UP000005384">
    <property type="component" value="Unassembled WGS sequence"/>
</dbReference>
<keyword evidence="4" id="KW-1185">Reference proteome</keyword>
<dbReference type="Pfam" id="PF08239">
    <property type="entry name" value="SH3_3"/>
    <property type="match status" value="1"/>
</dbReference>
<reference evidence="3 4" key="1">
    <citation type="submission" date="2011-08" db="EMBL/GenBank/DDBJ databases">
        <title>The Genome Sequence of Clostridium hathewayi WAL-18680.</title>
        <authorList>
            <consortium name="The Broad Institute Genome Sequencing Platform"/>
            <person name="Earl A."/>
            <person name="Ward D."/>
            <person name="Feldgarden M."/>
            <person name="Gevers D."/>
            <person name="Finegold S.M."/>
            <person name="Summanen P.H."/>
            <person name="Molitoris D.R."/>
            <person name="Song M."/>
            <person name="Daigneault M."/>
            <person name="Allen-Vercoe E."/>
            <person name="Young S.K."/>
            <person name="Zeng Q."/>
            <person name="Gargeya S."/>
            <person name="Fitzgerald M."/>
            <person name="Haas B."/>
            <person name="Abouelleil A."/>
            <person name="Alvarado L."/>
            <person name="Arachchi H.M."/>
            <person name="Berlin A."/>
            <person name="Brown A."/>
            <person name="Chapman S.B."/>
            <person name="Chen Z."/>
            <person name="Dunbar C."/>
            <person name="Freedman E."/>
            <person name="Gearin G."/>
            <person name="Gellesch M."/>
            <person name="Goldberg J."/>
            <person name="Griggs A."/>
            <person name="Gujja S."/>
            <person name="Heiman D."/>
            <person name="Howarth C."/>
            <person name="Larson L."/>
            <person name="Lui A."/>
            <person name="MacDonald P.J.P."/>
            <person name="Montmayeur A."/>
            <person name="Murphy C."/>
            <person name="Neiman D."/>
            <person name="Pearson M."/>
            <person name="Priest M."/>
            <person name="Roberts A."/>
            <person name="Saif S."/>
            <person name="Shea T."/>
            <person name="Shenoy N."/>
            <person name="Sisk P."/>
            <person name="Stolte C."/>
            <person name="Sykes S."/>
            <person name="Wortman J."/>
            <person name="Nusbaum C."/>
            <person name="Birren B."/>
        </authorList>
    </citation>
    <scope>NUCLEOTIDE SEQUENCE [LARGE SCALE GENOMIC DNA]</scope>
    <source>
        <strain evidence="3 4">WAL-18680</strain>
    </source>
</reference>
<feature type="compositionally biased region" description="Low complexity" evidence="1">
    <location>
        <begin position="205"/>
        <end position="237"/>
    </location>
</feature>
<organism evidence="3 4">
    <name type="scientific">Hungatella hathewayi WAL-18680</name>
    <dbReference type="NCBI Taxonomy" id="742737"/>
    <lineage>
        <taxon>Bacteria</taxon>
        <taxon>Bacillati</taxon>
        <taxon>Bacillota</taxon>
        <taxon>Clostridia</taxon>
        <taxon>Lachnospirales</taxon>
        <taxon>Lachnospiraceae</taxon>
        <taxon>Hungatella</taxon>
    </lineage>
</organism>
<protein>
    <recommendedName>
        <fullName evidence="2">SH3b domain-containing protein</fullName>
    </recommendedName>
</protein>
<feature type="compositionally biased region" description="Polar residues" evidence="1">
    <location>
        <begin position="85"/>
        <end position="98"/>
    </location>
</feature>
<evidence type="ECO:0000313" key="4">
    <source>
        <dbReference type="Proteomes" id="UP000005384"/>
    </source>
</evidence>
<comment type="caution">
    <text evidence="3">The sequence shown here is derived from an EMBL/GenBank/DDBJ whole genome shotgun (WGS) entry which is preliminary data.</text>
</comment>